<protein>
    <submittedName>
        <fullName evidence="3">Uncharacterized protein</fullName>
    </submittedName>
</protein>
<comment type="caution">
    <text evidence="3">The sequence shown here is derived from an EMBL/GenBank/DDBJ whole genome shotgun (WGS) entry which is preliminary data.</text>
</comment>
<evidence type="ECO:0000313" key="3">
    <source>
        <dbReference type="EMBL" id="PSL38449.1"/>
    </source>
</evidence>
<dbReference type="AlphaFoldDB" id="A0A2P8GWW3"/>
<evidence type="ECO:0000256" key="1">
    <source>
        <dbReference type="SAM" id="MobiDB-lite"/>
    </source>
</evidence>
<dbReference type="Proteomes" id="UP000241203">
    <property type="component" value="Unassembled WGS sequence"/>
</dbReference>
<sequence length="309" mass="31056">MAPAARAAMAAVLAPAKAVARTAGLLPAMTADLPEAKIVARRVAVRVRTATTTAGRLDRTTHVRTGATTAVHRGMAIHVRPVGTTGAPRAAIARTEGTTGAVPETASDRRPVTVDRRAVGPSAELAATVIGVPVSAVADDPTRGVTHARRAIVLTDRTVSGLRVPHATGDRSATAIVRPGTVSTVPAARRNAAPTGVDRSTAVPGPSAMAIGRVVMVRPIVDPTEHAPIGAVPRTARAAGHRPAAGATPSGEDGPTGEIRPTGARGPRRTAADGRSAGDTPTAAVVPIGDRRIAVVRAVSGAMTVSSGN</sequence>
<organism evidence="3 4">
    <name type="scientific">Labedella gwakjiensis</name>
    <dbReference type="NCBI Taxonomy" id="390269"/>
    <lineage>
        <taxon>Bacteria</taxon>
        <taxon>Bacillati</taxon>
        <taxon>Actinomycetota</taxon>
        <taxon>Actinomycetes</taxon>
        <taxon>Micrococcales</taxon>
        <taxon>Microbacteriaceae</taxon>
        <taxon>Labedella</taxon>
    </lineage>
</organism>
<proteinExistence type="predicted"/>
<feature type="chain" id="PRO_5015200784" evidence="2">
    <location>
        <begin position="21"/>
        <end position="309"/>
    </location>
</feature>
<feature type="region of interest" description="Disordered" evidence="1">
    <location>
        <begin position="235"/>
        <end position="284"/>
    </location>
</feature>
<evidence type="ECO:0000313" key="4">
    <source>
        <dbReference type="Proteomes" id="UP000241203"/>
    </source>
</evidence>
<name>A0A2P8GWW3_9MICO</name>
<feature type="signal peptide" evidence="2">
    <location>
        <begin position="1"/>
        <end position="20"/>
    </location>
</feature>
<keyword evidence="2" id="KW-0732">Signal</keyword>
<gene>
    <name evidence="3" type="ORF">CLV49_2074</name>
</gene>
<accession>A0A2P8GWW3</accession>
<dbReference type="EMBL" id="PYAU01000001">
    <property type="protein sequence ID" value="PSL38449.1"/>
    <property type="molecule type" value="Genomic_DNA"/>
</dbReference>
<feature type="compositionally biased region" description="Low complexity" evidence="1">
    <location>
        <begin position="235"/>
        <end position="249"/>
    </location>
</feature>
<reference evidence="3 4" key="1">
    <citation type="submission" date="2018-03" db="EMBL/GenBank/DDBJ databases">
        <title>Genomic Encyclopedia of Archaeal and Bacterial Type Strains, Phase II (KMG-II): from individual species to whole genera.</title>
        <authorList>
            <person name="Goeker M."/>
        </authorList>
    </citation>
    <scope>NUCLEOTIDE SEQUENCE [LARGE SCALE GENOMIC DNA]</scope>
    <source>
        <strain evidence="3 4">DSM 21548</strain>
    </source>
</reference>
<evidence type="ECO:0000256" key="2">
    <source>
        <dbReference type="SAM" id="SignalP"/>
    </source>
</evidence>